<dbReference type="KEGG" id="pbor:BSF38_02834"/>
<name>A0A1U7CQV0_9BACT</name>
<evidence type="ECO:0000313" key="3">
    <source>
        <dbReference type="EMBL" id="APW61320.1"/>
    </source>
</evidence>
<proteinExistence type="predicted"/>
<dbReference type="EMBL" id="CP019082">
    <property type="protein sequence ID" value="APW61320.1"/>
    <property type="molecule type" value="Genomic_DNA"/>
</dbReference>
<dbReference type="InterPro" id="IPR043717">
    <property type="entry name" value="DUF5658"/>
</dbReference>
<accession>A0A1U7CQV0</accession>
<organism evidence="3 4">
    <name type="scientific">Paludisphaera borealis</name>
    <dbReference type="NCBI Taxonomy" id="1387353"/>
    <lineage>
        <taxon>Bacteria</taxon>
        <taxon>Pseudomonadati</taxon>
        <taxon>Planctomycetota</taxon>
        <taxon>Planctomycetia</taxon>
        <taxon>Isosphaerales</taxon>
        <taxon>Isosphaeraceae</taxon>
        <taxon>Paludisphaera</taxon>
    </lineage>
</organism>
<dbReference type="AlphaFoldDB" id="A0A1U7CQV0"/>
<feature type="domain" description="DUF5658" evidence="2">
    <location>
        <begin position="2"/>
        <end position="84"/>
    </location>
</feature>
<evidence type="ECO:0000256" key="1">
    <source>
        <dbReference type="SAM" id="Phobius"/>
    </source>
</evidence>
<dbReference type="OrthoDB" id="215401at2"/>
<dbReference type="Pfam" id="PF18902">
    <property type="entry name" value="DUF5658"/>
    <property type="match status" value="1"/>
</dbReference>
<keyword evidence="1" id="KW-1133">Transmembrane helix</keyword>
<reference evidence="4" key="1">
    <citation type="submission" date="2016-12" db="EMBL/GenBank/DDBJ databases">
        <title>Comparative genomics of four Isosphaeraceae planctomycetes: a common pool of plasmids and glycoside hydrolase genes.</title>
        <authorList>
            <person name="Ivanova A."/>
        </authorList>
    </citation>
    <scope>NUCLEOTIDE SEQUENCE [LARGE SCALE GENOMIC DNA]</scope>
    <source>
        <strain evidence="4">PX4</strain>
    </source>
</reference>
<dbReference type="Proteomes" id="UP000186309">
    <property type="component" value="Chromosome"/>
</dbReference>
<keyword evidence="4" id="KW-1185">Reference proteome</keyword>
<evidence type="ECO:0000259" key="2">
    <source>
        <dbReference type="Pfam" id="PF18902"/>
    </source>
</evidence>
<keyword evidence="1" id="KW-0472">Membrane</keyword>
<evidence type="ECO:0000313" key="4">
    <source>
        <dbReference type="Proteomes" id="UP000186309"/>
    </source>
</evidence>
<feature type="transmembrane region" description="Helical" evidence="1">
    <location>
        <begin position="33"/>
        <end position="54"/>
    </location>
</feature>
<keyword evidence="1" id="KW-0812">Transmembrane</keyword>
<sequence>MILLSLADLMVTYHLLKTGPAFYESNPVAQFFFARWNIAGMAVFKFSVVGFVVVAGEVVERHRPGLGRFVVLLGCLASGAVVCYGLRLALREIAG</sequence>
<feature type="transmembrane region" description="Helical" evidence="1">
    <location>
        <begin position="66"/>
        <end position="90"/>
    </location>
</feature>
<dbReference type="RefSeq" id="WP_145952121.1">
    <property type="nucleotide sequence ID" value="NZ_CP019082.1"/>
</dbReference>
<protein>
    <recommendedName>
        <fullName evidence="2">DUF5658 domain-containing protein</fullName>
    </recommendedName>
</protein>
<gene>
    <name evidence="3" type="ORF">BSF38_02834</name>
</gene>